<accession>A0A921L8B3</accession>
<dbReference type="Proteomes" id="UP000780768">
    <property type="component" value="Unassembled WGS sequence"/>
</dbReference>
<sequence length="120" mass="14308">MAYTISEFAEKTGISAYTIRYYEKEGLLSCIERKNGRRVFKDEDFFTINVIIHLKNIGMSIKDIKTYLDLYRQAKDTTEQRQAIILRQKKSLEEKIFSLKNKLQILQSGEMYYQKMIEFN</sequence>
<dbReference type="GO" id="GO:0003677">
    <property type="term" value="F:DNA binding"/>
    <property type="evidence" value="ECO:0007669"/>
    <property type="project" value="UniProtKB-KW"/>
</dbReference>
<organism evidence="3 4">
    <name type="scientific">Megamonas hypermegale</name>
    <dbReference type="NCBI Taxonomy" id="158847"/>
    <lineage>
        <taxon>Bacteria</taxon>
        <taxon>Bacillati</taxon>
        <taxon>Bacillota</taxon>
        <taxon>Negativicutes</taxon>
        <taxon>Selenomonadales</taxon>
        <taxon>Selenomonadaceae</taxon>
        <taxon>Megamonas</taxon>
    </lineage>
</organism>
<dbReference type="AlphaFoldDB" id="A0A921L8B3"/>
<evidence type="ECO:0000256" key="1">
    <source>
        <dbReference type="ARBA" id="ARBA00023125"/>
    </source>
</evidence>
<comment type="caution">
    <text evidence="3">The sequence shown here is derived from an EMBL/GenBank/DDBJ whole genome shotgun (WGS) entry which is preliminary data.</text>
</comment>
<evidence type="ECO:0000313" key="4">
    <source>
        <dbReference type="Proteomes" id="UP000780768"/>
    </source>
</evidence>
<dbReference type="Gene3D" id="1.10.1660.10">
    <property type="match status" value="1"/>
</dbReference>
<dbReference type="InterPro" id="IPR047057">
    <property type="entry name" value="MerR_fam"/>
</dbReference>
<keyword evidence="1" id="KW-0238">DNA-binding</keyword>
<dbReference type="PROSITE" id="PS00552">
    <property type="entry name" value="HTH_MERR_1"/>
    <property type="match status" value="1"/>
</dbReference>
<dbReference type="InterPro" id="IPR009061">
    <property type="entry name" value="DNA-bd_dom_put_sf"/>
</dbReference>
<reference evidence="3" key="2">
    <citation type="submission" date="2021-09" db="EMBL/GenBank/DDBJ databases">
        <authorList>
            <person name="Gilroy R."/>
        </authorList>
    </citation>
    <scope>NUCLEOTIDE SEQUENCE</scope>
    <source>
        <strain evidence="3">7318</strain>
    </source>
</reference>
<dbReference type="CDD" id="cd01109">
    <property type="entry name" value="HTH_YyaN"/>
    <property type="match status" value="1"/>
</dbReference>
<dbReference type="PANTHER" id="PTHR30204">
    <property type="entry name" value="REDOX-CYCLING DRUG-SENSING TRANSCRIPTIONAL ACTIVATOR SOXR"/>
    <property type="match status" value="1"/>
</dbReference>
<dbReference type="PANTHER" id="PTHR30204:SF83">
    <property type="entry name" value="TRANSCRIPTIONAL REGULATOR, MERR FAMILY"/>
    <property type="match status" value="1"/>
</dbReference>
<dbReference type="Pfam" id="PF13411">
    <property type="entry name" value="MerR_1"/>
    <property type="match status" value="1"/>
</dbReference>
<evidence type="ECO:0000259" key="2">
    <source>
        <dbReference type="PROSITE" id="PS50937"/>
    </source>
</evidence>
<name>A0A921L8B3_9FIRM</name>
<protein>
    <submittedName>
        <fullName evidence="3">MerR family transcriptional regulator</fullName>
    </submittedName>
</protein>
<dbReference type="SUPFAM" id="SSF46955">
    <property type="entry name" value="Putative DNA-binding domain"/>
    <property type="match status" value="1"/>
</dbReference>
<gene>
    <name evidence="3" type="ORF">K8V65_07935</name>
</gene>
<dbReference type="PROSITE" id="PS50937">
    <property type="entry name" value="HTH_MERR_2"/>
    <property type="match status" value="1"/>
</dbReference>
<feature type="domain" description="HTH merR-type" evidence="2">
    <location>
        <begin position="2"/>
        <end position="70"/>
    </location>
</feature>
<reference evidence="3" key="1">
    <citation type="journal article" date="2021" name="PeerJ">
        <title>Extensive microbial diversity within the chicken gut microbiome revealed by metagenomics and culture.</title>
        <authorList>
            <person name="Gilroy R."/>
            <person name="Ravi A."/>
            <person name="Getino M."/>
            <person name="Pursley I."/>
            <person name="Horton D.L."/>
            <person name="Alikhan N.F."/>
            <person name="Baker D."/>
            <person name="Gharbi K."/>
            <person name="Hall N."/>
            <person name="Watson M."/>
            <person name="Adriaenssens E.M."/>
            <person name="Foster-Nyarko E."/>
            <person name="Jarju S."/>
            <person name="Secka A."/>
            <person name="Antonio M."/>
            <person name="Oren A."/>
            <person name="Chaudhuri R.R."/>
            <person name="La Ragione R."/>
            <person name="Hildebrand F."/>
            <person name="Pallen M.J."/>
        </authorList>
    </citation>
    <scope>NUCLEOTIDE SEQUENCE</scope>
    <source>
        <strain evidence="3">7318</strain>
    </source>
</reference>
<dbReference type="InterPro" id="IPR000551">
    <property type="entry name" value="MerR-type_HTH_dom"/>
</dbReference>
<dbReference type="PRINTS" id="PR00040">
    <property type="entry name" value="HTHMERR"/>
</dbReference>
<dbReference type="SMART" id="SM00422">
    <property type="entry name" value="HTH_MERR"/>
    <property type="match status" value="1"/>
</dbReference>
<proteinExistence type="predicted"/>
<dbReference type="EMBL" id="DYVR01000221">
    <property type="protein sequence ID" value="HJF85573.1"/>
    <property type="molecule type" value="Genomic_DNA"/>
</dbReference>
<dbReference type="GO" id="GO:0003700">
    <property type="term" value="F:DNA-binding transcription factor activity"/>
    <property type="evidence" value="ECO:0007669"/>
    <property type="project" value="InterPro"/>
</dbReference>
<evidence type="ECO:0000313" key="3">
    <source>
        <dbReference type="EMBL" id="HJF85573.1"/>
    </source>
</evidence>